<evidence type="ECO:0000256" key="1">
    <source>
        <dbReference type="SAM" id="Phobius"/>
    </source>
</evidence>
<accession>A0A7J8NPC7</accession>
<dbReference type="AlphaFoldDB" id="A0A7J8NPC7"/>
<comment type="caution">
    <text evidence="2">The sequence shown here is derived from an EMBL/GenBank/DDBJ whole genome shotgun (WGS) entry which is preliminary data.</text>
</comment>
<keyword evidence="1" id="KW-0812">Transmembrane</keyword>
<sequence length="35" mass="3853">MGSMLIFCGFLNMGVFLLKLIIYSLGTMLIVASRV</sequence>
<feature type="transmembrane region" description="Helical" evidence="1">
    <location>
        <begin position="6"/>
        <end position="32"/>
    </location>
</feature>
<organism evidence="2 3">
    <name type="scientific">Gossypium raimondii</name>
    <name type="common">Peruvian cotton</name>
    <name type="synonym">Gossypium klotzschianum subsp. raimondii</name>
    <dbReference type="NCBI Taxonomy" id="29730"/>
    <lineage>
        <taxon>Eukaryota</taxon>
        <taxon>Viridiplantae</taxon>
        <taxon>Streptophyta</taxon>
        <taxon>Embryophyta</taxon>
        <taxon>Tracheophyta</taxon>
        <taxon>Spermatophyta</taxon>
        <taxon>Magnoliopsida</taxon>
        <taxon>eudicotyledons</taxon>
        <taxon>Gunneridae</taxon>
        <taxon>Pentapetalae</taxon>
        <taxon>rosids</taxon>
        <taxon>malvids</taxon>
        <taxon>Malvales</taxon>
        <taxon>Malvaceae</taxon>
        <taxon>Malvoideae</taxon>
        <taxon>Gossypium</taxon>
    </lineage>
</organism>
<proteinExistence type="predicted"/>
<keyword evidence="1" id="KW-1133">Transmembrane helix</keyword>
<dbReference type="Proteomes" id="UP000593578">
    <property type="component" value="Unassembled WGS sequence"/>
</dbReference>
<evidence type="ECO:0000313" key="3">
    <source>
        <dbReference type="Proteomes" id="UP000593578"/>
    </source>
</evidence>
<dbReference type="EMBL" id="JABEZZ010000001">
    <property type="protein sequence ID" value="MBA0578733.1"/>
    <property type="molecule type" value="Genomic_DNA"/>
</dbReference>
<name>A0A7J8NPC7_GOSRA</name>
<evidence type="ECO:0000313" key="2">
    <source>
        <dbReference type="EMBL" id="MBA0578733.1"/>
    </source>
</evidence>
<reference evidence="2 3" key="1">
    <citation type="journal article" date="2019" name="Genome Biol. Evol.">
        <title>Insights into the evolution of the New World diploid cottons (Gossypium, subgenus Houzingenia) based on genome sequencing.</title>
        <authorList>
            <person name="Grover C.E."/>
            <person name="Arick M.A. 2nd"/>
            <person name="Thrash A."/>
            <person name="Conover J.L."/>
            <person name="Sanders W.S."/>
            <person name="Peterson D.G."/>
            <person name="Frelichowski J.E."/>
            <person name="Scheffler J.A."/>
            <person name="Scheffler B.E."/>
            <person name="Wendel J.F."/>
        </authorList>
    </citation>
    <scope>NUCLEOTIDE SEQUENCE [LARGE SCALE GENOMIC DNA]</scope>
    <source>
        <strain evidence="2">8</strain>
        <tissue evidence="2">Leaf</tissue>
    </source>
</reference>
<gene>
    <name evidence="2" type="ORF">Gorai_021007</name>
</gene>
<keyword evidence="1" id="KW-0472">Membrane</keyword>
<protein>
    <submittedName>
        <fullName evidence="2">Uncharacterized protein</fullName>
    </submittedName>
</protein>